<dbReference type="Gene3D" id="1.20.120.1620">
    <property type="match status" value="1"/>
</dbReference>
<gene>
    <name evidence="1" type="ORF">GCM10009129_11470</name>
</gene>
<dbReference type="InterPro" id="IPR038314">
    <property type="entry name" value="T6SS_sf"/>
</dbReference>
<organism evidence="1 2">
    <name type="scientific">Psychrobacter aestuarii</name>
    <dbReference type="NCBI Taxonomy" id="556327"/>
    <lineage>
        <taxon>Bacteria</taxon>
        <taxon>Pseudomonadati</taxon>
        <taxon>Pseudomonadota</taxon>
        <taxon>Gammaproteobacteria</taxon>
        <taxon>Moraxellales</taxon>
        <taxon>Moraxellaceae</taxon>
        <taxon>Psychrobacter</taxon>
    </lineage>
</organism>
<evidence type="ECO:0000313" key="1">
    <source>
        <dbReference type="EMBL" id="GAA0315859.1"/>
    </source>
</evidence>
<accession>A0ABP3FH87</accession>
<dbReference type="Proteomes" id="UP001501787">
    <property type="component" value="Unassembled WGS sequence"/>
</dbReference>
<evidence type="ECO:0000313" key="2">
    <source>
        <dbReference type="Proteomes" id="UP001501787"/>
    </source>
</evidence>
<keyword evidence="2" id="KW-1185">Reference proteome</keyword>
<proteinExistence type="predicted"/>
<protein>
    <submittedName>
        <fullName evidence="1">Uncharacterized protein</fullName>
    </submittedName>
</protein>
<sequence length="87" mass="10359">MKIIAQENNISHLDYARAQGIYFENGNHNDPDVYEKTQSYIKENIEKNNFKEFNGNNITYSCLELYNSQKYKLFIESFDKYITESDL</sequence>
<name>A0ABP3FH87_9GAMM</name>
<comment type="caution">
    <text evidence="1">The sequence shown here is derived from an EMBL/GenBank/DDBJ whole genome shotgun (WGS) entry which is preliminary data.</text>
</comment>
<reference evidence="2" key="1">
    <citation type="journal article" date="2019" name="Int. J. Syst. Evol. Microbiol.">
        <title>The Global Catalogue of Microorganisms (GCM) 10K type strain sequencing project: providing services to taxonomists for standard genome sequencing and annotation.</title>
        <authorList>
            <consortium name="The Broad Institute Genomics Platform"/>
            <consortium name="The Broad Institute Genome Sequencing Center for Infectious Disease"/>
            <person name="Wu L."/>
            <person name="Ma J."/>
        </authorList>
    </citation>
    <scope>NUCLEOTIDE SEQUENCE [LARGE SCALE GENOMIC DNA]</scope>
    <source>
        <strain evidence="2">JCM 16343</strain>
    </source>
</reference>
<dbReference type="EMBL" id="BAAAFR010000001">
    <property type="protein sequence ID" value="GAA0315859.1"/>
    <property type="molecule type" value="Genomic_DNA"/>
</dbReference>